<keyword evidence="1" id="KW-0732">Signal</keyword>
<name>A0ABV0BNN6_9SPHI</name>
<feature type="chain" id="PRO_5045923869" evidence="1">
    <location>
        <begin position="25"/>
        <end position="142"/>
    </location>
</feature>
<comment type="caution">
    <text evidence="2">The sequence shown here is derived from an EMBL/GenBank/DDBJ whole genome shotgun (WGS) entry which is preliminary data.</text>
</comment>
<evidence type="ECO:0000313" key="3">
    <source>
        <dbReference type="Proteomes" id="UP001409291"/>
    </source>
</evidence>
<keyword evidence="3" id="KW-1185">Reference proteome</keyword>
<dbReference type="Proteomes" id="UP001409291">
    <property type="component" value="Unassembled WGS sequence"/>
</dbReference>
<sequence length="142" mass="15657">MKIIKASFLLCAVGILTSVTQVEAVNTTVKPLTSTAFNQTPFQLDYYSPFNNDTYVDYGRLQNGNFFFVGNPTLSGGLQIIQGIEYEIGSIPTDYRPSIAYTATINDYTVKVDNSGIVRLIFNSSFNASQGDSFAIHLDYPL</sequence>
<reference evidence="2 3" key="1">
    <citation type="submission" date="2024-04" db="EMBL/GenBank/DDBJ databases">
        <title>WGS of bacteria from Torrens River.</title>
        <authorList>
            <person name="Wyrsch E.R."/>
            <person name="Drigo B."/>
        </authorList>
    </citation>
    <scope>NUCLEOTIDE SEQUENCE [LARGE SCALE GENOMIC DNA]</scope>
    <source>
        <strain evidence="2 3">TWI391</strain>
    </source>
</reference>
<organism evidence="2 3">
    <name type="scientific">Sphingobacterium kitahiroshimense</name>
    <dbReference type="NCBI Taxonomy" id="470446"/>
    <lineage>
        <taxon>Bacteria</taxon>
        <taxon>Pseudomonadati</taxon>
        <taxon>Bacteroidota</taxon>
        <taxon>Sphingobacteriia</taxon>
        <taxon>Sphingobacteriales</taxon>
        <taxon>Sphingobacteriaceae</taxon>
        <taxon>Sphingobacterium</taxon>
    </lineage>
</organism>
<accession>A0ABV0BNN6</accession>
<evidence type="ECO:0000256" key="1">
    <source>
        <dbReference type="SAM" id="SignalP"/>
    </source>
</evidence>
<proteinExistence type="predicted"/>
<evidence type="ECO:0000313" key="2">
    <source>
        <dbReference type="EMBL" id="MEN5376376.1"/>
    </source>
</evidence>
<dbReference type="EMBL" id="JBDJNQ010000001">
    <property type="protein sequence ID" value="MEN5376376.1"/>
    <property type="molecule type" value="Genomic_DNA"/>
</dbReference>
<protein>
    <submittedName>
        <fullName evidence="2">Uncharacterized protein</fullName>
    </submittedName>
</protein>
<feature type="signal peptide" evidence="1">
    <location>
        <begin position="1"/>
        <end position="24"/>
    </location>
</feature>
<dbReference type="RefSeq" id="WP_346580656.1">
    <property type="nucleotide sequence ID" value="NZ_JBDJLH010000001.1"/>
</dbReference>
<gene>
    <name evidence="2" type="ORF">ABE541_03795</name>
</gene>